<proteinExistence type="predicted"/>
<comment type="caution">
    <text evidence="4">The sequence shown here is derived from an EMBL/GenBank/DDBJ whole genome shotgun (WGS) entry which is preliminary data.</text>
</comment>
<dbReference type="PANTHER" id="PTHR30204:SF89">
    <property type="entry name" value="HTH MERR-TYPE DOMAIN-CONTAINING PROTEIN"/>
    <property type="match status" value="1"/>
</dbReference>
<evidence type="ECO:0000313" key="5">
    <source>
        <dbReference type="Proteomes" id="UP000239322"/>
    </source>
</evidence>
<dbReference type="PANTHER" id="PTHR30204">
    <property type="entry name" value="REDOX-CYCLING DRUG-SENSING TRANSCRIPTIONAL ACTIVATOR SOXR"/>
    <property type="match status" value="1"/>
</dbReference>
<gene>
    <name evidence="4" type="ORF">C6N75_06920</name>
</gene>
<evidence type="ECO:0000259" key="3">
    <source>
        <dbReference type="PROSITE" id="PS50937"/>
    </source>
</evidence>
<keyword evidence="1" id="KW-0238">DNA-binding</keyword>
<dbReference type="RefSeq" id="WP_105868002.1">
    <property type="nucleotide sequence ID" value="NZ_PVLV01000094.1"/>
</dbReference>
<evidence type="ECO:0000256" key="2">
    <source>
        <dbReference type="SAM" id="MobiDB-lite"/>
    </source>
</evidence>
<protein>
    <submittedName>
        <fullName evidence="4">MerR family transcriptional regulator</fullName>
    </submittedName>
</protein>
<dbReference type="AlphaFoldDB" id="A0A2S9PZS7"/>
<dbReference type="Pfam" id="PF13411">
    <property type="entry name" value="MerR_1"/>
    <property type="match status" value="1"/>
</dbReference>
<dbReference type="InterPro" id="IPR009061">
    <property type="entry name" value="DNA-bd_dom_put_sf"/>
</dbReference>
<feature type="region of interest" description="Disordered" evidence="2">
    <location>
        <begin position="95"/>
        <end position="142"/>
    </location>
</feature>
<dbReference type="GO" id="GO:0003677">
    <property type="term" value="F:DNA binding"/>
    <property type="evidence" value="ECO:0007669"/>
    <property type="project" value="UniProtKB-KW"/>
</dbReference>
<dbReference type="InterPro" id="IPR047057">
    <property type="entry name" value="MerR_fam"/>
</dbReference>
<dbReference type="SMART" id="SM00422">
    <property type="entry name" value="HTH_MERR"/>
    <property type="match status" value="1"/>
</dbReference>
<dbReference type="CDD" id="cd00592">
    <property type="entry name" value="HTH_MerR-like"/>
    <property type="match status" value="1"/>
</dbReference>
<feature type="compositionally biased region" description="Low complexity" evidence="2">
    <location>
        <begin position="127"/>
        <end position="138"/>
    </location>
</feature>
<sequence length="264" mass="28566">MPRGAGDGAARGEQRLVSIGTVLTRLRQEFPEVTISKIRFLEAEGLVEPRRTASGYRKFSPADVERLVRILRMQRDHYLPLKVIREHLDAVERGEAEAAAPAGPGRQRRPADDIPWTDGPRPDGSRPDAPGDPAADPAEPAPPVRIGRAELLAAAGVDEGLLVEWESYGLLQPGPDGGYPADAVTVAKLVAELGRFGLEARHLRAAKAAAEREAGLIEQVVAPLRRHRNPQTRAHAEATVQELAELSVRLHAALVRTALGARPR</sequence>
<evidence type="ECO:0000313" key="4">
    <source>
        <dbReference type="EMBL" id="PRH79931.1"/>
    </source>
</evidence>
<dbReference type="GO" id="GO:0003700">
    <property type="term" value="F:DNA-binding transcription factor activity"/>
    <property type="evidence" value="ECO:0007669"/>
    <property type="project" value="InterPro"/>
</dbReference>
<keyword evidence="5" id="KW-1185">Reference proteome</keyword>
<name>A0A2S9PZS7_9ACTN</name>
<organism evidence="4 5">
    <name type="scientific">Streptomyces solincola</name>
    <dbReference type="NCBI Taxonomy" id="2100817"/>
    <lineage>
        <taxon>Bacteria</taxon>
        <taxon>Bacillati</taxon>
        <taxon>Actinomycetota</taxon>
        <taxon>Actinomycetes</taxon>
        <taxon>Kitasatosporales</taxon>
        <taxon>Streptomycetaceae</taxon>
        <taxon>Streptomyces</taxon>
    </lineage>
</organism>
<dbReference type="Gene3D" id="1.10.1660.10">
    <property type="match status" value="1"/>
</dbReference>
<dbReference type="Proteomes" id="UP000239322">
    <property type="component" value="Unassembled WGS sequence"/>
</dbReference>
<dbReference type="EMBL" id="PVLV01000094">
    <property type="protein sequence ID" value="PRH79931.1"/>
    <property type="molecule type" value="Genomic_DNA"/>
</dbReference>
<accession>A0A2S9PZS7</accession>
<feature type="domain" description="HTH merR-type" evidence="3">
    <location>
        <begin position="33"/>
        <end position="90"/>
    </location>
</feature>
<dbReference type="OrthoDB" id="3191171at2"/>
<evidence type="ECO:0000256" key="1">
    <source>
        <dbReference type="ARBA" id="ARBA00023125"/>
    </source>
</evidence>
<reference evidence="4 5" key="1">
    <citation type="submission" date="2018-03" db="EMBL/GenBank/DDBJ databases">
        <title>Novel Streptomyces sp. from soil.</title>
        <authorList>
            <person name="Tan G.Y.A."/>
            <person name="Lee Z.Y."/>
        </authorList>
    </citation>
    <scope>NUCLEOTIDE SEQUENCE [LARGE SCALE GENOMIC DNA]</scope>
    <source>
        <strain evidence="4 5">ST5x</strain>
    </source>
</reference>
<dbReference type="SUPFAM" id="SSF46955">
    <property type="entry name" value="Putative DNA-binding domain"/>
    <property type="match status" value="1"/>
</dbReference>
<dbReference type="PROSITE" id="PS50937">
    <property type="entry name" value="HTH_MERR_2"/>
    <property type="match status" value="1"/>
</dbReference>
<dbReference type="InterPro" id="IPR000551">
    <property type="entry name" value="MerR-type_HTH_dom"/>
</dbReference>